<sequence>MTEGRSSSIVSGTAPSLPELSFGLQSSSDSEPASETTTLNDPHDSVRSPRSSLCSVSTDSLRTNPSAKQAKRVRFEESVAWSYFDATELNNNASLSQPSPEELQYQRKPTIWQRFRPRTPSCEDAGDLGAQLRRKNASMDALEMKPMKKASARPVLRKAYTVQAPIRETAGRRYTGAEATWTSNRGAAKGDWDSLLSNPRQSRLMA</sequence>
<keyword evidence="3" id="KW-1185">Reference proteome</keyword>
<feature type="compositionally biased region" description="Polar residues" evidence="1">
    <location>
        <begin position="48"/>
        <end position="67"/>
    </location>
</feature>
<dbReference type="EMBL" id="CAVMBE010000014">
    <property type="protein sequence ID" value="CAK3941716.1"/>
    <property type="molecule type" value="Genomic_DNA"/>
</dbReference>
<feature type="compositionally biased region" description="Polar residues" evidence="1">
    <location>
        <begin position="23"/>
        <end position="40"/>
    </location>
</feature>
<proteinExistence type="predicted"/>
<evidence type="ECO:0000313" key="2">
    <source>
        <dbReference type="EMBL" id="CAK3941716.1"/>
    </source>
</evidence>
<gene>
    <name evidence="2" type="ORF">LECACI_7A003112</name>
</gene>
<feature type="region of interest" description="Disordered" evidence="1">
    <location>
        <begin position="1"/>
        <end position="73"/>
    </location>
</feature>
<protein>
    <submittedName>
        <fullName evidence="2">Uncharacterized protein</fullName>
    </submittedName>
</protein>
<evidence type="ECO:0000313" key="3">
    <source>
        <dbReference type="Proteomes" id="UP001296104"/>
    </source>
</evidence>
<accession>A0AAI9E9I6</accession>
<feature type="region of interest" description="Disordered" evidence="1">
    <location>
        <begin position="183"/>
        <end position="206"/>
    </location>
</feature>
<organism evidence="2 3">
    <name type="scientific">Lecanosticta acicola</name>
    <dbReference type="NCBI Taxonomy" id="111012"/>
    <lineage>
        <taxon>Eukaryota</taxon>
        <taxon>Fungi</taxon>
        <taxon>Dikarya</taxon>
        <taxon>Ascomycota</taxon>
        <taxon>Pezizomycotina</taxon>
        <taxon>Dothideomycetes</taxon>
        <taxon>Dothideomycetidae</taxon>
        <taxon>Mycosphaerellales</taxon>
        <taxon>Mycosphaerellaceae</taxon>
        <taxon>Lecanosticta</taxon>
    </lineage>
</organism>
<name>A0AAI9E9I6_9PEZI</name>
<feature type="compositionally biased region" description="Polar residues" evidence="1">
    <location>
        <begin position="1"/>
        <end position="14"/>
    </location>
</feature>
<dbReference type="AlphaFoldDB" id="A0AAI9E9I6"/>
<evidence type="ECO:0000256" key="1">
    <source>
        <dbReference type="SAM" id="MobiDB-lite"/>
    </source>
</evidence>
<reference evidence="2" key="1">
    <citation type="submission" date="2023-11" db="EMBL/GenBank/DDBJ databases">
        <authorList>
            <person name="Alioto T."/>
            <person name="Alioto T."/>
            <person name="Gomez Garrido J."/>
        </authorList>
    </citation>
    <scope>NUCLEOTIDE SEQUENCE</scope>
</reference>
<dbReference type="Proteomes" id="UP001296104">
    <property type="component" value="Unassembled WGS sequence"/>
</dbReference>
<feature type="compositionally biased region" description="Polar residues" evidence="1">
    <location>
        <begin position="195"/>
        <end position="206"/>
    </location>
</feature>
<comment type="caution">
    <text evidence="2">The sequence shown here is derived from an EMBL/GenBank/DDBJ whole genome shotgun (WGS) entry which is preliminary data.</text>
</comment>